<proteinExistence type="predicted"/>
<gene>
    <name evidence="1" type="ORF">OHB29_03415</name>
</gene>
<sequence>MRSLIEAYVFEKWLEAVLKADLDDADPLMIAVAERWVALTKPEETEEHRQALAAVKAAEKALERLAEDRAAGIYDGAMGRFYPRLVKEAEADLVAAENRAAEFGGAVDLTIFDDMDLLTAKWEAADEATRRDLIRLAIDRVTVTRGARRGAPFDGDARCGIEWAKPAEE</sequence>
<evidence type="ECO:0000313" key="1">
    <source>
        <dbReference type="EMBL" id="WUG92145.1"/>
    </source>
</evidence>
<dbReference type="EMBL" id="CP107906">
    <property type="protein sequence ID" value="WUG92145.1"/>
    <property type="molecule type" value="Genomic_DNA"/>
</dbReference>
<protein>
    <submittedName>
        <fullName evidence="1">Uncharacterized protein</fullName>
    </submittedName>
</protein>
<keyword evidence="2" id="KW-1185">Reference proteome</keyword>
<evidence type="ECO:0000313" key="2">
    <source>
        <dbReference type="Proteomes" id="UP001341259"/>
    </source>
</evidence>
<dbReference type="RefSeq" id="WP_328336573.1">
    <property type="nucleotide sequence ID" value="NZ_CP107906.1"/>
</dbReference>
<reference evidence="1 2" key="1">
    <citation type="submission" date="2022-10" db="EMBL/GenBank/DDBJ databases">
        <title>The complete genomes of actinobacterial strains from the NBC collection.</title>
        <authorList>
            <person name="Joergensen T.S."/>
            <person name="Alvarez Arevalo M."/>
            <person name="Sterndorff E.B."/>
            <person name="Faurdal D."/>
            <person name="Vuksanovic O."/>
            <person name="Mourched A.-S."/>
            <person name="Charusanti P."/>
            <person name="Shaw S."/>
            <person name="Blin K."/>
            <person name="Weber T."/>
        </authorList>
    </citation>
    <scope>NUCLEOTIDE SEQUENCE [LARGE SCALE GENOMIC DNA]</scope>
    <source>
        <strain evidence="1 2">NBC_00456</strain>
    </source>
</reference>
<organism evidence="1 2">
    <name type="scientific">Streptomyces violaceus</name>
    <name type="common">Streptomyces venezuelae</name>
    <dbReference type="NCBI Taxonomy" id="1936"/>
    <lineage>
        <taxon>Bacteria</taxon>
        <taxon>Bacillati</taxon>
        <taxon>Actinomycetota</taxon>
        <taxon>Actinomycetes</taxon>
        <taxon>Kitasatosporales</taxon>
        <taxon>Streptomycetaceae</taxon>
        <taxon>Streptomyces</taxon>
    </lineage>
</organism>
<accession>A0ABZ1NKL8</accession>
<dbReference type="Proteomes" id="UP001341259">
    <property type="component" value="Chromosome"/>
</dbReference>
<name>A0ABZ1NKL8_STRVL</name>